<feature type="domain" description="Reverse transcriptase Ty1/copia-type" evidence="1">
    <location>
        <begin position="2"/>
        <end position="64"/>
    </location>
</feature>
<comment type="caution">
    <text evidence="2">The sequence shown here is derived from an EMBL/GenBank/DDBJ whole genome shotgun (WGS) entry which is preliminary data.</text>
</comment>
<protein>
    <recommendedName>
        <fullName evidence="1">Reverse transcriptase Ty1/copia-type domain-containing protein</fullName>
    </recommendedName>
</protein>
<keyword evidence="3" id="KW-1185">Reference proteome</keyword>
<reference evidence="2 3" key="1">
    <citation type="journal article" date="2021" name="Plant Biotechnol. J.">
        <title>Multi-omics assisted identification of the key and species-specific regulatory components of drought-tolerant mechanisms in Gossypium stocksii.</title>
        <authorList>
            <person name="Yu D."/>
            <person name="Ke L."/>
            <person name="Zhang D."/>
            <person name="Wu Y."/>
            <person name="Sun Y."/>
            <person name="Mei J."/>
            <person name="Sun J."/>
            <person name="Sun Y."/>
        </authorList>
    </citation>
    <scope>NUCLEOTIDE SEQUENCE [LARGE SCALE GENOMIC DNA]</scope>
    <source>
        <strain evidence="3">cv. E1</strain>
        <tissue evidence="2">Leaf</tissue>
    </source>
</reference>
<dbReference type="Pfam" id="PF07727">
    <property type="entry name" value="RVT_2"/>
    <property type="match status" value="1"/>
</dbReference>
<feature type="non-terminal residue" evidence="2">
    <location>
        <position position="91"/>
    </location>
</feature>
<organism evidence="2 3">
    <name type="scientific">Gossypium stocksii</name>
    <dbReference type="NCBI Taxonomy" id="47602"/>
    <lineage>
        <taxon>Eukaryota</taxon>
        <taxon>Viridiplantae</taxon>
        <taxon>Streptophyta</taxon>
        <taxon>Embryophyta</taxon>
        <taxon>Tracheophyta</taxon>
        <taxon>Spermatophyta</taxon>
        <taxon>Magnoliopsida</taxon>
        <taxon>eudicotyledons</taxon>
        <taxon>Gunneridae</taxon>
        <taxon>Pentapetalae</taxon>
        <taxon>rosids</taxon>
        <taxon>malvids</taxon>
        <taxon>Malvales</taxon>
        <taxon>Malvaceae</taxon>
        <taxon>Malvoideae</taxon>
        <taxon>Gossypium</taxon>
    </lineage>
</organism>
<name>A0A9D3UET4_9ROSI</name>
<dbReference type="EMBL" id="JAIQCV010000012">
    <property type="protein sequence ID" value="KAH1039063.1"/>
    <property type="molecule type" value="Genomic_DNA"/>
</dbReference>
<gene>
    <name evidence="2" type="ORF">J1N35_040806</name>
</gene>
<proteinExistence type="predicted"/>
<dbReference type="Proteomes" id="UP000828251">
    <property type="component" value="Unassembled WGS sequence"/>
</dbReference>
<dbReference type="AlphaFoldDB" id="A0A9D3UET4"/>
<accession>A0A9D3UET4</accession>
<dbReference type="OrthoDB" id="1645289at2759"/>
<evidence type="ECO:0000313" key="2">
    <source>
        <dbReference type="EMBL" id="KAH1039063.1"/>
    </source>
</evidence>
<sequence length="91" mass="10537">MESVHETKECLALNFKMNDLNDVDTILGIKVQKHERGFALSQSHYIEKVLEKFKHLNIKDSNIPYDSNFKLSENNGRAITQLVYVNTIRSL</sequence>
<evidence type="ECO:0000259" key="1">
    <source>
        <dbReference type="Pfam" id="PF07727"/>
    </source>
</evidence>
<evidence type="ECO:0000313" key="3">
    <source>
        <dbReference type="Proteomes" id="UP000828251"/>
    </source>
</evidence>
<dbReference type="InterPro" id="IPR013103">
    <property type="entry name" value="RVT_2"/>
</dbReference>